<dbReference type="eggNOG" id="ENOG502SJ8T">
    <property type="taxonomic scope" value="Eukaryota"/>
</dbReference>
<protein>
    <recommendedName>
        <fullName evidence="5">Integral membrane protein</fullName>
    </recommendedName>
</protein>
<sequence>MAEVTDEAALAALNQQYQIYYLAACWTEGIVYGIYLTLFVWTVRIMTQKRALDQTASRIFLVGVLVMFVLITIHVGSVGYKLIRAYALFVGTPPGLPVVYFQDFIKWDNYIHPVILALLTWLGDYLVIYRCFLIWRRNWWIISVPSFFLLVSVGTTSVNLHWFRNPESIPFETMTHFLNVIFPVNLIQNVLTTGLIAFKIWKQYRDTRSAGLLLTSTSELLTIIRIIVESALIYTIETFAMIILYYKNHPGLVIVQHMLNPSIGIVFCLIAIRTHVVKSESVVRNAYPSNSMMPSWMSMSGNEHQHQSRRGPMPIITTVTEHHHLDTMTPTKIDHESGESYSPGSGDRKIYLQEAKGSPS</sequence>
<evidence type="ECO:0000256" key="1">
    <source>
        <dbReference type="SAM" id="MobiDB-lite"/>
    </source>
</evidence>
<keyword evidence="4" id="KW-1185">Reference proteome</keyword>
<feature type="transmembrane region" description="Helical" evidence="2">
    <location>
        <begin position="252"/>
        <end position="272"/>
    </location>
</feature>
<dbReference type="RefSeq" id="XP_001832480.1">
    <property type="nucleotide sequence ID" value="XM_001832428.1"/>
</dbReference>
<dbReference type="AlphaFoldDB" id="A8NCD6"/>
<evidence type="ECO:0008006" key="5">
    <source>
        <dbReference type="Google" id="ProtNLM"/>
    </source>
</evidence>
<evidence type="ECO:0000256" key="2">
    <source>
        <dbReference type="SAM" id="Phobius"/>
    </source>
</evidence>
<dbReference type="OMA" id="SWMATIY"/>
<feature type="transmembrane region" description="Helical" evidence="2">
    <location>
        <begin position="20"/>
        <end position="47"/>
    </location>
</feature>
<feature type="compositionally biased region" description="Basic and acidic residues" evidence="1">
    <location>
        <begin position="329"/>
        <end position="338"/>
    </location>
</feature>
<comment type="caution">
    <text evidence="3">The sequence shown here is derived from an EMBL/GenBank/DDBJ whole genome shotgun (WGS) entry which is preliminary data.</text>
</comment>
<dbReference type="EMBL" id="AACS02000009">
    <property type="protein sequence ID" value="EAU89229.1"/>
    <property type="molecule type" value="Genomic_DNA"/>
</dbReference>
<dbReference type="KEGG" id="cci:CC1G_03494"/>
<evidence type="ECO:0000313" key="3">
    <source>
        <dbReference type="EMBL" id="EAU89229.1"/>
    </source>
</evidence>
<dbReference type="Proteomes" id="UP000001861">
    <property type="component" value="Unassembled WGS sequence"/>
</dbReference>
<dbReference type="GeneID" id="6008967"/>
<dbReference type="VEuPathDB" id="FungiDB:CC1G_03494"/>
<feature type="transmembrane region" description="Helical" evidence="2">
    <location>
        <begin position="59"/>
        <end position="80"/>
    </location>
</feature>
<organism evidence="3 4">
    <name type="scientific">Coprinopsis cinerea (strain Okayama-7 / 130 / ATCC MYA-4618 / FGSC 9003)</name>
    <name type="common">Inky cap fungus</name>
    <name type="synonym">Hormographiella aspergillata</name>
    <dbReference type="NCBI Taxonomy" id="240176"/>
    <lineage>
        <taxon>Eukaryota</taxon>
        <taxon>Fungi</taxon>
        <taxon>Dikarya</taxon>
        <taxon>Basidiomycota</taxon>
        <taxon>Agaricomycotina</taxon>
        <taxon>Agaricomycetes</taxon>
        <taxon>Agaricomycetidae</taxon>
        <taxon>Agaricales</taxon>
        <taxon>Agaricineae</taxon>
        <taxon>Psathyrellaceae</taxon>
        <taxon>Coprinopsis</taxon>
    </lineage>
</organism>
<feature type="transmembrane region" description="Helical" evidence="2">
    <location>
        <begin position="180"/>
        <end position="201"/>
    </location>
</feature>
<accession>A8NCD6</accession>
<reference evidence="3 4" key="1">
    <citation type="journal article" date="2010" name="Proc. Natl. Acad. Sci. U.S.A.">
        <title>Insights into evolution of multicellular fungi from the assembled chromosomes of the mushroom Coprinopsis cinerea (Coprinus cinereus).</title>
        <authorList>
            <person name="Stajich J.E."/>
            <person name="Wilke S.K."/>
            <person name="Ahren D."/>
            <person name="Au C.H."/>
            <person name="Birren B.W."/>
            <person name="Borodovsky M."/>
            <person name="Burns C."/>
            <person name="Canback B."/>
            <person name="Casselton L.A."/>
            <person name="Cheng C.K."/>
            <person name="Deng J."/>
            <person name="Dietrich F.S."/>
            <person name="Fargo D.C."/>
            <person name="Farman M.L."/>
            <person name="Gathman A.C."/>
            <person name="Goldberg J."/>
            <person name="Guigo R."/>
            <person name="Hoegger P.J."/>
            <person name="Hooker J.B."/>
            <person name="Huggins A."/>
            <person name="James T.Y."/>
            <person name="Kamada T."/>
            <person name="Kilaru S."/>
            <person name="Kodira C."/>
            <person name="Kues U."/>
            <person name="Kupfer D."/>
            <person name="Kwan H.S."/>
            <person name="Lomsadze A."/>
            <person name="Li W."/>
            <person name="Lilly W.W."/>
            <person name="Ma L.J."/>
            <person name="Mackey A.J."/>
            <person name="Manning G."/>
            <person name="Martin F."/>
            <person name="Muraguchi H."/>
            <person name="Natvig D.O."/>
            <person name="Palmerini H."/>
            <person name="Ramesh M.A."/>
            <person name="Rehmeyer C.J."/>
            <person name="Roe B.A."/>
            <person name="Shenoy N."/>
            <person name="Stanke M."/>
            <person name="Ter-Hovhannisyan V."/>
            <person name="Tunlid A."/>
            <person name="Velagapudi R."/>
            <person name="Vision T.J."/>
            <person name="Zeng Q."/>
            <person name="Zolan M.E."/>
            <person name="Pukkila P.J."/>
        </authorList>
    </citation>
    <scope>NUCLEOTIDE SEQUENCE [LARGE SCALE GENOMIC DNA]</scope>
    <source>
        <strain evidence="4">Okayama-7 / 130 / ATCC MYA-4618 / FGSC 9003</strain>
    </source>
</reference>
<keyword evidence="2" id="KW-0472">Membrane</keyword>
<evidence type="ECO:0000313" key="4">
    <source>
        <dbReference type="Proteomes" id="UP000001861"/>
    </source>
</evidence>
<keyword evidence="2" id="KW-1133">Transmembrane helix</keyword>
<dbReference type="InParanoid" id="A8NCD6"/>
<feature type="transmembrane region" description="Helical" evidence="2">
    <location>
        <begin position="222"/>
        <end position="246"/>
    </location>
</feature>
<proteinExistence type="predicted"/>
<gene>
    <name evidence="3" type="ORF">CC1G_03494</name>
</gene>
<keyword evidence="2" id="KW-0812">Transmembrane</keyword>
<feature type="transmembrane region" description="Helical" evidence="2">
    <location>
        <begin position="110"/>
        <end position="132"/>
    </location>
</feature>
<feature type="region of interest" description="Disordered" evidence="1">
    <location>
        <begin position="329"/>
        <end position="360"/>
    </location>
</feature>
<feature type="transmembrane region" description="Helical" evidence="2">
    <location>
        <begin position="139"/>
        <end position="160"/>
    </location>
</feature>
<name>A8NCD6_COPC7</name>
<dbReference type="OrthoDB" id="3346544at2759"/>